<dbReference type="NCBIfam" id="TIGR00046">
    <property type="entry name" value="RsmE family RNA methyltransferase"/>
    <property type="match status" value="1"/>
</dbReference>
<keyword evidence="8" id="KW-0949">S-adenosyl-L-methionine</keyword>
<keyword evidence="5" id="KW-0698">rRNA processing</keyword>
<keyword evidence="7" id="KW-0808">Transferase</keyword>
<comment type="function">
    <text evidence="9">Specifically methylates the N3 position of the uracil ring of uridine 1498 (m3U1498) in 16S rRNA. Acts on the fully assembled 30S ribosomal subunit.</text>
</comment>
<dbReference type="SUPFAM" id="SSF75217">
    <property type="entry name" value="alpha/beta knot"/>
    <property type="match status" value="1"/>
</dbReference>
<dbReference type="EMBL" id="UINC01001083">
    <property type="protein sequence ID" value="SUZ70161.1"/>
    <property type="molecule type" value="Genomic_DNA"/>
</dbReference>
<dbReference type="PANTHER" id="PTHR30027">
    <property type="entry name" value="RIBOSOMAL RNA SMALL SUBUNIT METHYLTRANSFERASE E"/>
    <property type="match status" value="1"/>
</dbReference>
<keyword evidence="6" id="KW-0489">Methyltransferase</keyword>
<dbReference type="GO" id="GO:0005737">
    <property type="term" value="C:cytoplasm"/>
    <property type="evidence" value="ECO:0007669"/>
    <property type="project" value="UniProtKB-SubCell"/>
</dbReference>
<dbReference type="EC" id="2.1.1.193" evidence="3"/>
<comment type="catalytic activity">
    <reaction evidence="10">
        <text>uridine(1498) in 16S rRNA + S-adenosyl-L-methionine = N(3)-methyluridine(1498) in 16S rRNA + S-adenosyl-L-homocysteine + H(+)</text>
        <dbReference type="Rhea" id="RHEA:42920"/>
        <dbReference type="Rhea" id="RHEA-COMP:10283"/>
        <dbReference type="Rhea" id="RHEA-COMP:10284"/>
        <dbReference type="ChEBI" id="CHEBI:15378"/>
        <dbReference type="ChEBI" id="CHEBI:57856"/>
        <dbReference type="ChEBI" id="CHEBI:59789"/>
        <dbReference type="ChEBI" id="CHEBI:65315"/>
        <dbReference type="ChEBI" id="CHEBI:74502"/>
        <dbReference type="EC" id="2.1.1.193"/>
    </reaction>
</comment>
<name>A0A381PSZ3_9ZZZZ</name>
<evidence type="ECO:0000256" key="6">
    <source>
        <dbReference type="ARBA" id="ARBA00022603"/>
    </source>
</evidence>
<evidence type="ECO:0000256" key="10">
    <source>
        <dbReference type="ARBA" id="ARBA00047944"/>
    </source>
</evidence>
<dbReference type="Gene3D" id="2.40.240.20">
    <property type="entry name" value="Hypothetical PUA domain-like, domain 1"/>
    <property type="match status" value="1"/>
</dbReference>
<dbReference type="InterPro" id="IPR015947">
    <property type="entry name" value="PUA-like_sf"/>
</dbReference>
<organism evidence="13">
    <name type="scientific">marine metagenome</name>
    <dbReference type="NCBI Taxonomy" id="408172"/>
    <lineage>
        <taxon>unclassified sequences</taxon>
        <taxon>metagenomes</taxon>
        <taxon>ecological metagenomes</taxon>
    </lineage>
</organism>
<reference evidence="13" key="1">
    <citation type="submission" date="2018-05" db="EMBL/GenBank/DDBJ databases">
        <authorList>
            <person name="Lanie J.A."/>
            <person name="Ng W.-L."/>
            <person name="Kazmierczak K.M."/>
            <person name="Andrzejewski T.M."/>
            <person name="Davidsen T.M."/>
            <person name="Wayne K.J."/>
            <person name="Tettelin H."/>
            <person name="Glass J.I."/>
            <person name="Rusch D."/>
            <person name="Podicherti R."/>
            <person name="Tsui H.-C.T."/>
            <person name="Winkler M.E."/>
        </authorList>
    </citation>
    <scope>NUCLEOTIDE SEQUENCE</scope>
</reference>
<protein>
    <recommendedName>
        <fullName evidence="3">16S rRNA (uracil(1498)-N(3))-methyltransferase</fullName>
        <ecNumber evidence="3">2.1.1.193</ecNumber>
    </recommendedName>
</protein>
<dbReference type="InterPro" id="IPR029028">
    <property type="entry name" value="Alpha/beta_knot_MTases"/>
</dbReference>
<dbReference type="InterPro" id="IPR046887">
    <property type="entry name" value="RsmE_PUA-like"/>
</dbReference>
<dbReference type="PIRSF" id="PIRSF015601">
    <property type="entry name" value="MTase_slr0722"/>
    <property type="match status" value="1"/>
</dbReference>
<evidence type="ECO:0000256" key="3">
    <source>
        <dbReference type="ARBA" id="ARBA00012328"/>
    </source>
</evidence>
<evidence type="ECO:0000256" key="5">
    <source>
        <dbReference type="ARBA" id="ARBA00022552"/>
    </source>
</evidence>
<sequence>MHNHRLFLNQRIHLNKELKINQKKTHYLKHVLRLKKEEKITIFNGTGCEFIALIIQIKRSEITLKPVKKIYRNVESPLYIHLAQGISRNDRMDFVVQKSTELGIKRITPLLTEFSFVKLNAETFRKKKEHWEKISQSACEQCGRNEIPLIENPITMKSFFNNISNENSLLMLEPDSKRTLEKTEKPKKGINLLIGPEGGFSKKEIQSAREFGFIGISLGPRILRTETASLAAISIIQAEWGDFKT</sequence>
<feature type="domain" description="Ribosomal RNA small subunit methyltransferase E PUA-like" evidence="12">
    <location>
        <begin position="22"/>
        <end position="66"/>
    </location>
</feature>
<evidence type="ECO:0000256" key="8">
    <source>
        <dbReference type="ARBA" id="ARBA00022691"/>
    </source>
</evidence>
<dbReference type="Gene3D" id="3.40.1280.10">
    <property type="match status" value="1"/>
</dbReference>
<evidence type="ECO:0000259" key="12">
    <source>
        <dbReference type="Pfam" id="PF20260"/>
    </source>
</evidence>
<proteinExistence type="inferred from homology"/>
<comment type="subcellular location">
    <subcellularLocation>
        <location evidence="1">Cytoplasm</location>
    </subcellularLocation>
</comment>
<evidence type="ECO:0000259" key="11">
    <source>
        <dbReference type="Pfam" id="PF04452"/>
    </source>
</evidence>
<evidence type="ECO:0000256" key="7">
    <source>
        <dbReference type="ARBA" id="ARBA00022679"/>
    </source>
</evidence>
<dbReference type="CDD" id="cd18084">
    <property type="entry name" value="RsmE-like"/>
    <property type="match status" value="1"/>
</dbReference>
<evidence type="ECO:0000256" key="2">
    <source>
        <dbReference type="ARBA" id="ARBA00005528"/>
    </source>
</evidence>
<evidence type="ECO:0000256" key="9">
    <source>
        <dbReference type="ARBA" id="ARBA00025699"/>
    </source>
</evidence>
<evidence type="ECO:0000256" key="1">
    <source>
        <dbReference type="ARBA" id="ARBA00004496"/>
    </source>
</evidence>
<dbReference type="InterPro" id="IPR006700">
    <property type="entry name" value="RsmE"/>
</dbReference>
<comment type="similarity">
    <text evidence="2">Belongs to the RNA methyltransferase RsmE family.</text>
</comment>
<dbReference type="NCBIfam" id="NF008692">
    <property type="entry name" value="PRK11713.1-5"/>
    <property type="match status" value="1"/>
</dbReference>
<dbReference type="AlphaFoldDB" id="A0A381PSZ3"/>
<dbReference type="PANTHER" id="PTHR30027:SF3">
    <property type="entry name" value="16S RRNA (URACIL(1498)-N(3))-METHYLTRANSFERASE"/>
    <property type="match status" value="1"/>
</dbReference>
<dbReference type="InterPro" id="IPR046886">
    <property type="entry name" value="RsmE_MTase_dom"/>
</dbReference>
<dbReference type="InterPro" id="IPR029026">
    <property type="entry name" value="tRNA_m1G_MTases_N"/>
</dbReference>
<feature type="domain" description="Ribosomal RNA small subunit methyltransferase E methyltransferase" evidence="11">
    <location>
        <begin position="75"/>
        <end position="237"/>
    </location>
</feature>
<dbReference type="GO" id="GO:0070475">
    <property type="term" value="P:rRNA base methylation"/>
    <property type="evidence" value="ECO:0007669"/>
    <property type="project" value="TreeGrafter"/>
</dbReference>
<accession>A0A381PSZ3</accession>
<gene>
    <name evidence="13" type="ORF">METZ01_LOCUS23015</name>
</gene>
<evidence type="ECO:0000313" key="13">
    <source>
        <dbReference type="EMBL" id="SUZ70161.1"/>
    </source>
</evidence>
<dbReference type="Pfam" id="PF20260">
    <property type="entry name" value="PUA_4"/>
    <property type="match status" value="1"/>
</dbReference>
<dbReference type="SUPFAM" id="SSF88697">
    <property type="entry name" value="PUA domain-like"/>
    <property type="match status" value="1"/>
</dbReference>
<dbReference type="GO" id="GO:0070042">
    <property type="term" value="F:rRNA (uridine-N3-)-methyltransferase activity"/>
    <property type="evidence" value="ECO:0007669"/>
    <property type="project" value="TreeGrafter"/>
</dbReference>
<evidence type="ECO:0000256" key="4">
    <source>
        <dbReference type="ARBA" id="ARBA00022490"/>
    </source>
</evidence>
<dbReference type="Pfam" id="PF04452">
    <property type="entry name" value="Methyltrans_RNA"/>
    <property type="match status" value="1"/>
</dbReference>
<keyword evidence="4" id="KW-0963">Cytoplasm</keyword>